<dbReference type="InterPro" id="IPR011712">
    <property type="entry name" value="Sig_transdc_His_kin_sub3_dim/P"/>
</dbReference>
<keyword evidence="5" id="KW-0547">Nucleotide-binding</keyword>
<feature type="transmembrane region" description="Helical" evidence="10">
    <location>
        <begin position="98"/>
        <end position="120"/>
    </location>
</feature>
<dbReference type="AlphaFoldDB" id="A0A3S4VCM4"/>
<dbReference type="GO" id="GO:0016020">
    <property type="term" value="C:membrane"/>
    <property type="evidence" value="ECO:0007669"/>
    <property type="project" value="InterPro"/>
</dbReference>
<keyword evidence="10" id="KW-0472">Membrane</keyword>
<feature type="domain" description="Histidine kinase/HSP90-like ATPase" evidence="11">
    <location>
        <begin position="334"/>
        <end position="427"/>
    </location>
</feature>
<keyword evidence="8" id="KW-0902">Two-component regulatory system</keyword>
<dbReference type="CDD" id="cd16917">
    <property type="entry name" value="HATPase_UhpB-NarQ-NarX-like"/>
    <property type="match status" value="1"/>
</dbReference>
<keyword evidence="10" id="KW-0812">Transmembrane</keyword>
<feature type="transmembrane region" description="Helical" evidence="10">
    <location>
        <begin position="32"/>
        <end position="53"/>
    </location>
</feature>
<keyword evidence="6" id="KW-0418">Kinase</keyword>
<dbReference type="InterPro" id="IPR003594">
    <property type="entry name" value="HATPase_dom"/>
</dbReference>
<dbReference type="KEGG" id="avc:NCTC10951_02770"/>
<evidence type="ECO:0000256" key="2">
    <source>
        <dbReference type="ARBA" id="ARBA00012438"/>
    </source>
</evidence>
<dbReference type="EMBL" id="LR134477">
    <property type="protein sequence ID" value="VEI18541.1"/>
    <property type="molecule type" value="Genomic_DNA"/>
</dbReference>
<reference evidence="12 13" key="1">
    <citation type="submission" date="2018-12" db="EMBL/GenBank/DDBJ databases">
        <authorList>
            <consortium name="Pathogen Informatics"/>
        </authorList>
    </citation>
    <scope>NUCLEOTIDE SEQUENCE [LARGE SCALE GENOMIC DNA]</scope>
    <source>
        <strain evidence="12 13">NCTC10951</strain>
    </source>
</reference>
<dbReference type="InterPro" id="IPR050482">
    <property type="entry name" value="Sensor_HK_TwoCompSys"/>
</dbReference>
<keyword evidence="3" id="KW-0597">Phosphoprotein</keyword>
<dbReference type="Gene3D" id="3.30.565.10">
    <property type="entry name" value="Histidine kinase-like ATPase, C-terminal domain"/>
    <property type="match status" value="1"/>
</dbReference>
<name>A0A3S4VCM4_ACTVI</name>
<dbReference type="Pfam" id="PF07730">
    <property type="entry name" value="HisKA_3"/>
    <property type="match status" value="1"/>
</dbReference>
<feature type="region of interest" description="Disordered" evidence="9">
    <location>
        <begin position="309"/>
        <end position="328"/>
    </location>
</feature>
<evidence type="ECO:0000256" key="8">
    <source>
        <dbReference type="ARBA" id="ARBA00023012"/>
    </source>
</evidence>
<dbReference type="PANTHER" id="PTHR24421">
    <property type="entry name" value="NITRATE/NITRITE SENSOR PROTEIN NARX-RELATED"/>
    <property type="match status" value="1"/>
</dbReference>
<evidence type="ECO:0000313" key="13">
    <source>
        <dbReference type="Proteomes" id="UP000268658"/>
    </source>
</evidence>
<dbReference type="SMART" id="SM00387">
    <property type="entry name" value="HATPase_c"/>
    <property type="match status" value="1"/>
</dbReference>
<dbReference type="GO" id="GO:0046983">
    <property type="term" value="F:protein dimerization activity"/>
    <property type="evidence" value="ECO:0007669"/>
    <property type="project" value="InterPro"/>
</dbReference>
<evidence type="ECO:0000256" key="4">
    <source>
        <dbReference type="ARBA" id="ARBA00022679"/>
    </source>
</evidence>
<evidence type="ECO:0000256" key="7">
    <source>
        <dbReference type="ARBA" id="ARBA00022840"/>
    </source>
</evidence>
<evidence type="ECO:0000256" key="5">
    <source>
        <dbReference type="ARBA" id="ARBA00022741"/>
    </source>
</evidence>
<comment type="catalytic activity">
    <reaction evidence="1">
        <text>ATP + protein L-histidine = ADP + protein N-phospho-L-histidine.</text>
        <dbReference type="EC" id="2.7.13.3"/>
    </reaction>
</comment>
<evidence type="ECO:0000256" key="1">
    <source>
        <dbReference type="ARBA" id="ARBA00000085"/>
    </source>
</evidence>
<keyword evidence="7" id="KW-0067">ATP-binding</keyword>
<evidence type="ECO:0000256" key="3">
    <source>
        <dbReference type="ARBA" id="ARBA00022553"/>
    </source>
</evidence>
<dbReference type="PANTHER" id="PTHR24421:SF10">
    <property type="entry name" value="NITRATE_NITRITE SENSOR PROTEIN NARQ"/>
    <property type="match status" value="1"/>
</dbReference>
<evidence type="ECO:0000256" key="10">
    <source>
        <dbReference type="SAM" id="Phobius"/>
    </source>
</evidence>
<dbReference type="SUPFAM" id="SSF55874">
    <property type="entry name" value="ATPase domain of HSP90 chaperone/DNA topoisomerase II/histidine kinase"/>
    <property type="match status" value="1"/>
</dbReference>
<dbReference type="GO" id="GO:0005524">
    <property type="term" value="F:ATP binding"/>
    <property type="evidence" value="ECO:0007669"/>
    <property type="project" value="UniProtKB-KW"/>
</dbReference>
<protein>
    <recommendedName>
        <fullName evidence="2">histidine kinase</fullName>
        <ecNumber evidence="2">2.7.13.3</ecNumber>
    </recommendedName>
</protein>
<evidence type="ECO:0000313" key="12">
    <source>
        <dbReference type="EMBL" id="VEI18541.1"/>
    </source>
</evidence>
<gene>
    <name evidence="12" type="primary">degS_3</name>
    <name evidence="12" type="ORF">NCTC10951_02770</name>
</gene>
<accession>A0A3S4VCM4</accession>
<feature type="transmembrane region" description="Helical" evidence="10">
    <location>
        <begin position="151"/>
        <end position="176"/>
    </location>
</feature>
<dbReference type="InterPro" id="IPR036890">
    <property type="entry name" value="HATPase_C_sf"/>
</dbReference>
<keyword evidence="10" id="KW-1133">Transmembrane helix</keyword>
<dbReference type="Pfam" id="PF02518">
    <property type="entry name" value="HATPase_c"/>
    <property type="match status" value="1"/>
</dbReference>
<dbReference type="GO" id="GO:0000155">
    <property type="term" value="F:phosphorelay sensor kinase activity"/>
    <property type="evidence" value="ECO:0007669"/>
    <property type="project" value="InterPro"/>
</dbReference>
<proteinExistence type="predicted"/>
<sequence length="434" mass="45519">MTWAQRPVPVDDNAAMSLSVPASALSIQRNDVLLALTFAVVQPTAVLLASTMVPAGARQWFAATAIPLGVEGLALVLWRSRPLLCQALVWSAEVVTSLVVPVGFIASGYGQVVVSFGIGMRFPPRRTVAVLAALALSSAAVDVWRNPPEQWQSGIVSALVKLALYLLPVLGGAALASSRRYERSRQELLRREHERQLEVTLIQERRRLAGELHDVAAHHLAGIVVQAAALERLIDRDPQSARQTAQQLRSQAKETLSGLRSVVGLLRSDEDGQASAPGLRDLPELVASTRALGVDIELLDGGLLGGEPGEAASVRAPGGTPAEAPADTPALPPQAETALFRVAQQAISNALQHAPGAPITVEVERAAAALELCVLNDPARMPPADPGGGGTGLTVMRERADAVGGSLQAGPVAGGGWRVRLVLPLAQQAQEEDA</sequence>
<keyword evidence="4 12" id="KW-0808">Transferase</keyword>
<evidence type="ECO:0000256" key="9">
    <source>
        <dbReference type="SAM" id="MobiDB-lite"/>
    </source>
</evidence>
<organism evidence="12 13">
    <name type="scientific">Actinomyces viscosus</name>
    <dbReference type="NCBI Taxonomy" id="1656"/>
    <lineage>
        <taxon>Bacteria</taxon>
        <taxon>Bacillati</taxon>
        <taxon>Actinomycetota</taxon>
        <taxon>Actinomycetes</taxon>
        <taxon>Actinomycetales</taxon>
        <taxon>Actinomycetaceae</taxon>
        <taxon>Actinomyces</taxon>
    </lineage>
</organism>
<feature type="transmembrane region" description="Helical" evidence="10">
    <location>
        <begin position="127"/>
        <end position="145"/>
    </location>
</feature>
<evidence type="ECO:0000259" key="11">
    <source>
        <dbReference type="SMART" id="SM00387"/>
    </source>
</evidence>
<dbReference type="Gene3D" id="1.20.5.1930">
    <property type="match status" value="1"/>
</dbReference>
<evidence type="ECO:0000256" key="6">
    <source>
        <dbReference type="ARBA" id="ARBA00022777"/>
    </source>
</evidence>
<dbReference type="EC" id="2.7.13.3" evidence="2"/>
<dbReference type="Proteomes" id="UP000268658">
    <property type="component" value="Chromosome"/>
</dbReference>